<evidence type="ECO:0000256" key="10">
    <source>
        <dbReference type="ARBA" id="ARBA00022691"/>
    </source>
</evidence>
<evidence type="ECO:0000256" key="4">
    <source>
        <dbReference type="ARBA" id="ARBA00011738"/>
    </source>
</evidence>
<protein>
    <recommendedName>
        <fullName evidence="6">tRNA (guanine-N(1)-)-methyltransferase</fullName>
        <ecNumber evidence="5">2.1.1.228</ecNumber>
    </recommendedName>
    <alternativeName>
        <fullName evidence="12">M1G-methyltransferase</fullName>
    </alternativeName>
    <alternativeName>
        <fullName evidence="13">tRNA [GM37] methyltransferase</fullName>
    </alternativeName>
</protein>
<keyword evidence="11" id="KW-0819">tRNA processing</keyword>
<proteinExistence type="inferred from homology"/>
<dbReference type="HAMAP" id="MF_00605">
    <property type="entry name" value="TrmD"/>
    <property type="match status" value="1"/>
</dbReference>
<accession>T0YB59</accession>
<organism evidence="16">
    <name type="scientific">mine drainage metagenome</name>
    <dbReference type="NCBI Taxonomy" id="410659"/>
    <lineage>
        <taxon>unclassified sequences</taxon>
        <taxon>metagenomes</taxon>
        <taxon>ecological metagenomes</taxon>
    </lineage>
</organism>
<evidence type="ECO:0000256" key="5">
    <source>
        <dbReference type="ARBA" id="ARBA00012807"/>
    </source>
</evidence>
<keyword evidence="8 16" id="KW-0489">Methyltransferase</keyword>
<comment type="subcellular location">
    <subcellularLocation>
        <location evidence="2">Cytoplasm</location>
    </subcellularLocation>
</comment>
<dbReference type="GO" id="GO:0005829">
    <property type="term" value="C:cytosol"/>
    <property type="evidence" value="ECO:0007669"/>
    <property type="project" value="TreeGrafter"/>
</dbReference>
<comment type="caution">
    <text evidence="16">The sequence shown here is derived from an EMBL/GenBank/DDBJ whole genome shotgun (WGS) entry which is preliminary data.</text>
</comment>
<dbReference type="InterPro" id="IPR029026">
    <property type="entry name" value="tRNA_m1G_MTases_N"/>
</dbReference>
<dbReference type="SUPFAM" id="SSF75217">
    <property type="entry name" value="alpha/beta knot"/>
    <property type="match status" value="1"/>
</dbReference>
<evidence type="ECO:0000313" key="16">
    <source>
        <dbReference type="EMBL" id="EQD32461.1"/>
    </source>
</evidence>
<comment type="subunit">
    <text evidence="4">Homodimer.</text>
</comment>
<dbReference type="EMBL" id="AUZX01014383">
    <property type="protein sequence ID" value="EQD32461.1"/>
    <property type="molecule type" value="Genomic_DNA"/>
</dbReference>
<dbReference type="NCBIfam" id="TIGR00088">
    <property type="entry name" value="trmD"/>
    <property type="match status" value="1"/>
</dbReference>
<comment type="function">
    <text evidence="1">Specifically methylates guanosine-37 in various tRNAs.</text>
</comment>
<evidence type="ECO:0000259" key="15">
    <source>
        <dbReference type="Pfam" id="PF01746"/>
    </source>
</evidence>
<dbReference type="InterPro" id="IPR023148">
    <property type="entry name" value="tRNA_m1G_MeTrfase_C_sf"/>
</dbReference>
<keyword evidence="9 16" id="KW-0808">Transferase</keyword>
<dbReference type="InterPro" id="IPR029028">
    <property type="entry name" value="Alpha/beta_knot_MTases"/>
</dbReference>
<dbReference type="Pfam" id="PF01746">
    <property type="entry name" value="tRNA_m1G_MT"/>
    <property type="match status" value="1"/>
</dbReference>
<dbReference type="GO" id="GO:0002939">
    <property type="term" value="P:tRNA N1-guanine methylation"/>
    <property type="evidence" value="ECO:0007669"/>
    <property type="project" value="TreeGrafter"/>
</dbReference>
<evidence type="ECO:0000256" key="11">
    <source>
        <dbReference type="ARBA" id="ARBA00022694"/>
    </source>
</evidence>
<evidence type="ECO:0000256" key="6">
    <source>
        <dbReference type="ARBA" id="ARBA00014679"/>
    </source>
</evidence>
<dbReference type="EC" id="2.1.1.228" evidence="5"/>
<evidence type="ECO:0000256" key="14">
    <source>
        <dbReference type="ARBA" id="ARBA00047783"/>
    </source>
</evidence>
<evidence type="ECO:0000256" key="9">
    <source>
        <dbReference type="ARBA" id="ARBA00022679"/>
    </source>
</evidence>
<dbReference type="Gene3D" id="1.10.1270.20">
    <property type="entry name" value="tRNA(m1g37)methyltransferase, domain 2"/>
    <property type="match status" value="1"/>
</dbReference>
<dbReference type="GO" id="GO:0052906">
    <property type="term" value="F:tRNA (guanine(37)-N1)-methyltransferase activity"/>
    <property type="evidence" value="ECO:0007669"/>
    <property type="project" value="UniProtKB-EC"/>
</dbReference>
<reference evidence="16" key="2">
    <citation type="journal article" date="2014" name="ISME J.">
        <title>Microbial stratification in low pH oxic and suboxic macroscopic growths along an acid mine drainage.</title>
        <authorList>
            <person name="Mendez-Garcia C."/>
            <person name="Mesa V."/>
            <person name="Sprenger R.R."/>
            <person name="Richter M."/>
            <person name="Diez M.S."/>
            <person name="Solano J."/>
            <person name="Bargiela R."/>
            <person name="Golyshina O.V."/>
            <person name="Manteca A."/>
            <person name="Ramos J.L."/>
            <person name="Gallego J.R."/>
            <person name="Llorente I."/>
            <person name="Martins Dos Santos V.A."/>
            <person name="Jensen O.N."/>
            <person name="Pelaez A.I."/>
            <person name="Sanchez J."/>
            <person name="Ferrer M."/>
        </authorList>
    </citation>
    <scope>NUCLEOTIDE SEQUENCE</scope>
</reference>
<sequence length="195" mass="21421">VRAVQMRDYATDRHLTLDDEPYGGGAGMLIRPEPVLRAIRDLRRPDSLVLMLAADGTPFRQEVAQRLSGERHLILLCGHYEGFDARIRHFVDGAISLGDFILTGGEPAAWAVVDAVARLVPGVIQERSLCEESFSDGLLEAPQYTRPPAFRGLEVPGVLRSGNHGAIARHRHLAATERTGRLRPELAEGTGDDRK</sequence>
<evidence type="ECO:0000256" key="3">
    <source>
        <dbReference type="ARBA" id="ARBA00007630"/>
    </source>
</evidence>
<evidence type="ECO:0000256" key="2">
    <source>
        <dbReference type="ARBA" id="ARBA00004496"/>
    </source>
</evidence>
<dbReference type="PANTHER" id="PTHR46417">
    <property type="entry name" value="TRNA (GUANINE-N(1)-)-METHYLTRANSFERASE"/>
    <property type="match status" value="1"/>
</dbReference>
<keyword evidence="7" id="KW-0963">Cytoplasm</keyword>
<dbReference type="InterPro" id="IPR002649">
    <property type="entry name" value="tRNA_m1G_MeTrfase_TrmD"/>
</dbReference>
<comment type="catalytic activity">
    <reaction evidence="14">
        <text>guanosine(37) in tRNA + S-adenosyl-L-methionine = N(1)-methylguanosine(37) in tRNA + S-adenosyl-L-homocysteine + H(+)</text>
        <dbReference type="Rhea" id="RHEA:36899"/>
        <dbReference type="Rhea" id="RHEA-COMP:10145"/>
        <dbReference type="Rhea" id="RHEA-COMP:10147"/>
        <dbReference type="ChEBI" id="CHEBI:15378"/>
        <dbReference type="ChEBI" id="CHEBI:57856"/>
        <dbReference type="ChEBI" id="CHEBI:59789"/>
        <dbReference type="ChEBI" id="CHEBI:73542"/>
        <dbReference type="ChEBI" id="CHEBI:74269"/>
        <dbReference type="EC" id="2.1.1.228"/>
    </reaction>
</comment>
<evidence type="ECO:0000256" key="7">
    <source>
        <dbReference type="ARBA" id="ARBA00022490"/>
    </source>
</evidence>
<feature type="domain" description="tRNA methyltransferase TRMD/TRM10-type" evidence="15">
    <location>
        <begin position="2"/>
        <end position="188"/>
    </location>
</feature>
<comment type="similarity">
    <text evidence="3">Belongs to the RNA methyltransferase TrmD family.</text>
</comment>
<dbReference type="PANTHER" id="PTHR46417:SF1">
    <property type="entry name" value="TRNA (GUANINE-N(1)-)-METHYLTRANSFERASE"/>
    <property type="match status" value="1"/>
</dbReference>
<evidence type="ECO:0000256" key="1">
    <source>
        <dbReference type="ARBA" id="ARBA00002634"/>
    </source>
</evidence>
<name>T0YB59_9ZZZZ</name>
<evidence type="ECO:0000256" key="12">
    <source>
        <dbReference type="ARBA" id="ARBA00029736"/>
    </source>
</evidence>
<gene>
    <name evidence="16" type="ORF">B1A_19497</name>
</gene>
<dbReference type="Gene3D" id="3.40.1280.10">
    <property type="match status" value="1"/>
</dbReference>
<evidence type="ECO:0000256" key="13">
    <source>
        <dbReference type="ARBA" id="ARBA00033392"/>
    </source>
</evidence>
<dbReference type="NCBIfam" id="NF000648">
    <property type="entry name" value="PRK00026.1"/>
    <property type="match status" value="1"/>
</dbReference>
<reference evidence="16" key="1">
    <citation type="submission" date="2013-08" db="EMBL/GenBank/DDBJ databases">
        <authorList>
            <person name="Mendez C."/>
            <person name="Richter M."/>
            <person name="Ferrer M."/>
            <person name="Sanchez J."/>
        </authorList>
    </citation>
    <scope>NUCLEOTIDE SEQUENCE</scope>
</reference>
<feature type="non-terminal residue" evidence="16">
    <location>
        <position position="1"/>
    </location>
</feature>
<keyword evidence="10" id="KW-0949">S-adenosyl-L-methionine</keyword>
<dbReference type="InterPro" id="IPR016009">
    <property type="entry name" value="tRNA_MeTrfase_TRMD/TRM10"/>
</dbReference>
<evidence type="ECO:0000256" key="8">
    <source>
        <dbReference type="ARBA" id="ARBA00022603"/>
    </source>
</evidence>
<dbReference type="AlphaFoldDB" id="T0YB59"/>